<dbReference type="STRING" id="27342.A0A0H2R343"/>
<evidence type="ECO:0000256" key="2">
    <source>
        <dbReference type="SAM" id="Phobius"/>
    </source>
</evidence>
<reference evidence="4 5" key="1">
    <citation type="submission" date="2015-04" db="EMBL/GenBank/DDBJ databases">
        <title>Complete genome sequence of Schizopora paradoxa KUC8140, a cosmopolitan wood degrader in East Asia.</title>
        <authorList>
            <consortium name="DOE Joint Genome Institute"/>
            <person name="Min B."/>
            <person name="Park H."/>
            <person name="Jang Y."/>
            <person name="Kim J.-J."/>
            <person name="Kim K.H."/>
            <person name="Pangilinan J."/>
            <person name="Lipzen A."/>
            <person name="Riley R."/>
            <person name="Grigoriev I.V."/>
            <person name="Spatafora J.W."/>
            <person name="Choi I.-G."/>
        </authorList>
    </citation>
    <scope>NUCLEOTIDE SEQUENCE [LARGE SCALE GENOMIC DNA]</scope>
    <source>
        <strain evidence="4 5">KUC8140</strain>
    </source>
</reference>
<dbReference type="GO" id="GO:0022857">
    <property type="term" value="F:transmembrane transporter activity"/>
    <property type="evidence" value="ECO:0007669"/>
    <property type="project" value="InterPro"/>
</dbReference>
<evidence type="ECO:0000313" key="5">
    <source>
        <dbReference type="Proteomes" id="UP000053477"/>
    </source>
</evidence>
<keyword evidence="2" id="KW-0472">Membrane</keyword>
<dbReference type="AlphaFoldDB" id="A0A0H2R343"/>
<accession>A0A0H2R343</accession>
<dbReference type="InParanoid" id="A0A0H2R343"/>
<dbReference type="InterPro" id="IPR051361">
    <property type="entry name" value="ThrE/Ser_Exporter"/>
</dbReference>
<dbReference type="PANTHER" id="PTHR31082:SF4">
    <property type="entry name" value="PHEROMONE-REGULATED MEMBRANE PROTEIN 10"/>
    <property type="match status" value="1"/>
</dbReference>
<name>A0A0H2R343_9AGAM</name>
<evidence type="ECO:0000256" key="1">
    <source>
        <dbReference type="ARBA" id="ARBA00034125"/>
    </source>
</evidence>
<feature type="domain" description="Threonine/serine exporter-like N-terminal" evidence="3">
    <location>
        <begin position="3"/>
        <end position="239"/>
    </location>
</feature>
<gene>
    <name evidence="4" type="ORF">SCHPADRAFT_838322</name>
</gene>
<dbReference type="OrthoDB" id="413008at2759"/>
<feature type="transmembrane region" description="Helical" evidence="2">
    <location>
        <begin position="129"/>
        <end position="149"/>
    </location>
</feature>
<sequence length="432" mass="47745">EAFVIKMAKCFMKFGSPTHHIQRLLEILGKELGVEVTCIYLPAIMFLVFDKDKRKVTLIRQNIVLNLDGSVESYKVYTRVLDKRMSLERGDKILNHLLTRPPIHSWWRRSIYNGICSFTLCATQFHGSFIDAVVAFILGATVTALSYAADHSPTFEDVYEIATMLLLSIAVALLASSGKFCYAAVTTSSATVLLPGLQVLNASLEISAQSSFAAGAIRVCYAAIFVLSIGFAVALGTDIIMSVIPHSAVYITDYQCTNYHDPNGPWWQRPFSIWFAFLNVPLLAIFITLRSRASVWKKESWIAASIACFTWTANHFLFLAFPSSLYFVDFAVTFLLGIICNFLGRFLDGTGNAYVLMIPSVLFMTPGTFTNGGLFVSVEASVEGSTTAYVEGFEIALRLIYMGVSLAVGLFLAIFVMHPAPITKRHGLIYAI</sequence>
<keyword evidence="2" id="KW-1133">Transmembrane helix</keyword>
<dbReference type="InterPro" id="IPR010619">
    <property type="entry name" value="ThrE-like_N"/>
</dbReference>
<feature type="transmembrane region" description="Helical" evidence="2">
    <location>
        <begin position="219"/>
        <end position="244"/>
    </location>
</feature>
<feature type="transmembrane region" description="Helical" evidence="2">
    <location>
        <begin position="395"/>
        <end position="416"/>
    </location>
</feature>
<dbReference type="PANTHER" id="PTHR31082">
    <property type="entry name" value="PHEROMONE-REGULATED MEMBRANE PROTEIN 10"/>
    <property type="match status" value="1"/>
</dbReference>
<feature type="transmembrane region" description="Helical" evidence="2">
    <location>
        <begin position="327"/>
        <end position="347"/>
    </location>
</feature>
<feature type="transmembrane region" description="Helical" evidence="2">
    <location>
        <begin position="301"/>
        <end position="321"/>
    </location>
</feature>
<feature type="transmembrane region" description="Helical" evidence="2">
    <location>
        <begin position="161"/>
        <end position="185"/>
    </location>
</feature>
<organism evidence="4 5">
    <name type="scientific">Schizopora paradoxa</name>
    <dbReference type="NCBI Taxonomy" id="27342"/>
    <lineage>
        <taxon>Eukaryota</taxon>
        <taxon>Fungi</taxon>
        <taxon>Dikarya</taxon>
        <taxon>Basidiomycota</taxon>
        <taxon>Agaricomycotina</taxon>
        <taxon>Agaricomycetes</taxon>
        <taxon>Hymenochaetales</taxon>
        <taxon>Schizoporaceae</taxon>
        <taxon>Schizopora</taxon>
    </lineage>
</organism>
<evidence type="ECO:0000259" key="3">
    <source>
        <dbReference type="Pfam" id="PF06738"/>
    </source>
</evidence>
<feature type="transmembrane region" description="Helical" evidence="2">
    <location>
        <begin position="271"/>
        <end position="289"/>
    </location>
</feature>
<dbReference type="Proteomes" id="UP000053477">
    <property type="component" value="Unassembled WGS sequence"/>
</dbReference>
<proteinExistence type="inferred from homology"/>
<keyword evidence="2" id="KW-0812">Transmembrane</keyword>
<protein>
    <recommendedName>
        <fullName evidence="3">Threonine/serine exporter-like N-terminal domain-containing protein</fullName>
    </recommendedName>
</protein>
<feature type="non-terminal residue" evidence="4">
    <location>
        <position position="1"/>
    </location>
</feature>
<comment type="similarity">
    <text evidence="1">Belongs to the ThrE exporter (TC 2.A.79) family.</text>
</comment>
<keyword evidence="5" id="KW-1185">Reference proteome</keyword>
<dbReference type="Pfam" id="PF06738">
    <property type="entry name" value="ThrE"/>
    <property type="match status" value="1"/>
</dbReference>
<feature type="transmembrane region" description="Helical" evidence="2">
    <location>
        <begin position="354"/>
        <end position="375"/>
    </location>
</feature>
<dbReference type="EMBL" id="KQ086224">
    <property type="protein sequence ID" value="KLO06229.1"/>
    <property type="molecule type" value="Genomic_DNA"/>
</dbReference>
<evidence type="ECO:0000313" key="4">
    <source>
        <dbReference type="EMBL" id="KLO06229.1"/>
    </source>
</evidence>